<feature type="domain" description="Glycosyltransferase 2-like" evidence="5">
    <location>
        <begin position="25"/>
        <end position="141"/>
    </location>
</feature>
<evidence type="ECO:0000256" key="4">
    <source>
        <dbReference type="ARBA" id="ARBA00022679"/>
    </source>
</evidence>
<dbReference type="PANTHER" id="PTHR43179">
    <property type="entry name" value="RHAMNOSYLTRANSFERASE WBBL"/>
    <property type="match status" value="1"/>
</dbReference>
<gene>
    <name evidence="6" type="ORF">BY453_12327</name>
</gene>
<evidence type="ECO:0000256" key="3">
    <source>
        <dbReference type="ARBA" id="ARBA00022676"/>
    </source>
</evidence>
<organism evidence="6 7">
    <name type="scientific">Halanaerobium congolense</name>
    <dbReference type="NCBI Taxonomy" id="54121"/>
    <lineage>
        <taxon>Bacteria</taxon>
        <taxon>Bacillati</taxon>
        <taxon>Bacillota</taxon>
        <taxon>Clostridia</taxon>
        <taxon>Halanaerobiales</taxon>
        <taxon>Halanaerobiaceae</taxon>
        <taxon>Halanaerobium</taxon>
    </lineage>
</organism>
<dbReference type="Proteomes" id="UP000295758">
    <property type="component" value="Unassembled WGS sequence"/>
</dbReference>
<dbReference type="RefSeq" id="WP_089655911.1">
    <property type="nucleotide sequence ID" value="NZ_FNDF01000018.1"/>
</dbReference>
<proteinExistence type="inferred from homology"/>
<reference evidence="6 7" key="1">
    <citation type="submission" date="2019-03" db="EMBL/GenBank/DDBJ databases">
        <title>Deep subsurface shale carbon reservoir microbial communities from Ohio and West Virginia, USA.</title>
        <authorList>
            <person name="Wrighton K."/>
        </authorList>
    </citation>
    <scope>NUCLEOTIDE SEQUENCE [LARGE SCALE GENOMIC DNA]</scope>
    <source>
        <strain evidence="6 7">UTICA-S4D12</strain>
    </source>
</reference>
<comment type="caution">
    <text evidence="6">The sequence shown here is derived from an EMBL/GenBank/DDBJ whole genome shotgun (WGS) entry which is preliminary data.</text>
</comment>
<evidence type="ECO:0000313" key="7">
    <source>
        <dbReference type="Proteomes" id="UP000295758"/>
    </source>
</evidence>
<dbReference type="GO" id="GO:0016757">
    <property type="term" value="F:glycosyltransferase activity"/>
    <property type="evidence" value="ECO:0007669"/>
    <property type="project" value="UniProtKB-KW"/>
</dbReference>
<dbReference type="Pfam" id="PF00535">
    <property type="entry name" value="Glycos_transf_2"/>
    <property type="match status" value="1"/>
</dbReference>
<accession>A0A4R7DZY3</accession>
<dbReference type="InterPro" id="IPR001173">
    <property type="entry name" value="Glyco_trans_2-like"/>
</dbReference>
<dbReference type="AlphaFoldDB" id="A0A4R7DZY3"/>
<dbReference type="InterPro" id="IPR029044">
    <property type="entry name" value="Nucleotide-diphossugar_trans"/>
</dbReference>
<keyword evidence="4 6" id="KW-0808">Transferase</keyword>
<protein>
    <submittedName>
        <fullName evidence="6">Rhamnosyltransferase</fullName>
    </submittedName>
</protein>
<evidence type="ECO:0000256" key="2">
    <source>
        <dbReference type="ARBA" id="ARBA00006739"/>
    </source>
</evidence>
<evidence type="ECO:0000259" key="5">
    <source>
        <dbReference type="Pfam" id="PF00535"/>
    </source>
</evidence>
<dbReference type="Gene3D" id="3.90.550.10">
    <property type="entry name" value="Spore Coat Polysaccharide Biosynthesis Protein SpsA, Chain A"/>
    <property type="match status" value="1"/>
</dbReference>
<comment type="pathway">
    <text evidence="1">Cell wall biogenesis; cell wall polysaccharide biosynthesis.</text>
</comment>
<evidence type="ECO:0000313" key="6">
    <source>
        <dbReference type="EMBL" id="TDS28049.1"/>
    </source>
</evidence>
<sequence length="290" mass="34114">MNQNKISKNKISAGITLFEPNISLLEKNINLILPQIEKLILVDNGSKNIDLIKNKWGNHKKIDLICNKKNLGVAKALNQQCERALERQYDWIITLDQDTLCPENIIDNLSNYLDVKDVAIVCPEISYKNYKITDEQGTNSFEFVENCITSGSLTSLKVWEEVNGFNEWLFIDYVDFDFCIRLRINGYKILKSNNIVIQQNLGEIKTHKILGLFEIDTYNHSPFRNYYYSRNIVFYVKKYRDYINPYKELFKLLRWESKKILLEDNKLKIIKSFFKGLIDGIKAEFNHYII</sequence>
<dbReference type="SUPFAM" id="SSF53448">
    <property type="entry name" value="Nucleotide-diphospho-sugar transferases"/>
    <property type="match status" value="1"/>
</dbReference>
<dbReference type="CDD" id="cd02526">
    <property type="entry name" value="GT2_RfbF_like"/>
    <property type="match status" value="1"/>
</dbReference>
<dbReference type="EMBL" id="SOAA01000023">
    <property type="protein sequence ID" value="TDS28049.1"/>
    <property type="molecule type" value="Genomic_DNA"/>
</dbReference>
<dbReference type="PANTHER" id="PTHR43179:SF12">
    <property type="entry name" value="GALACTOFURANOSYLTRANSFERASE GLFT2"/>
    <property type="match status" value="1"/>
</dbReference>
<comment type="similarity">
    <text evidence="2">Belongs to the glycosyltransferase 2 family.</text>
</comment>
<name>A0A4R7DZY3_9FIRM</name>
<keyword evidence="3" id="KW-0328">Glycosyltransferase</keyword>
<evidence type="ECO:0000256" key="1">
    <source>
        <dbReference type="ARBA" id="ARBA00004776"/>
    </source>
</evidence>